<dbReference type="Pfam" id="PF06149">
    <property type="entry name" value="DUF969"/>
    <property type="match status" value="1"/>
</dbReference>
<dbReference type="STRING" id="84521.SAMN04487994_10418"/>
<proteinExistence type="predicted"/>
<accession>A0A1G8N2I3</accession>
<dbReference type="OrthoDB" id="80065at2"/>
<evidence type="ECO:0000313" key="3">
    <source>
        <dbReference type="Proteomes" id="UP000235682"/>
    </source>
</evidence>
<reference evidence="2 3" key="1">
    <citation type="submission" date="2017-09" db="EMBL/GenBank/DDBJ databases">
        <title>Bacterial strain isolated from the female urinary microbiota.</title>
        <authorList>
            <person name="Thomas-White K."/>
            <person name="Kumar N."/>
            <person name="Forster S."/>
            <person name="Putonti C."/>
            <person name="Lawley T."/>
            <person name="Wolfe A.J."/>
        </authorList>
    </citation>
    <scope>NUCLEOTIDE SEQUENCE [LARGE SCALE GENOMIC DNA]</scope>
    <source>
        <strain evidence="2 3">UMB0852</strain>
    </source>
</reference>
<dbReference type="InterPro" id="IPR010374">
    <property type="entry name" value="DUF969"/>
</dbReference>
<keyword evidence="1" id="KW-0812">Transmembrane</keyword>
<evidence type="ECO:0000313" key="2">
    <source>
        <dbReference type="EMBL" id="PMC58112.1"/>
    </source>
</evidence>
<sequence length="227" mass="24680">MEWIKLIGVVIIVIGFILKMDTIATVVLAGFVTTLVSGMSVSEFLTILGEKFVEQRIVTIFFIALPMLGLAEKYGLKQQAVHLISSMKGLSTGGLLTLYQGIREVARALAIELGGHPQFVRPLIQPMAQAAAEAKYGELDEDDIDKIKARSAASDNFGNFFAQNTFAASGGVLLISGFLGEAGYPDNIALIARASIPVALIALILSFLNNYLLDQRLKRKYSSRREQ</sequence>
<keyword evidence="3" id="KW-1185">Reference proteome</keyword>
<protein>
    <submittedName>
        <fullName evidence="2">DUF969 domain-containing protein</fullName>
    </submittedName>
</protein>
<dbReference type="Proteomes" id="UP000235682">
    <property type="component" value="Unassembled WGS sequence"/>
</dbReference>
<comment type="caution">
    <text evidence="2">The sequence shown here is derived from an EMBL/GenBank/DDBJ whole genome shotgun (WGS) entry which is preliminary data.</text>
</comment>
<feature type="transmembrane region" description="Helical" evidence="1">
    <location>
        <begin position="7"/>
        <end position="32"/>
    </location>
</feature>
<feature type="transmembrane region" description="Helical" evidence="1">
    <location>
        <begin position="191"/>
        <end position="213"/>
    </location>
</feature>
<evidence type="ECO:0000256" key="1">
    <source>
        <dbReference type="SAM" id="Phobius"/>
    </source>
</evidence>
<dbReference type="EMBL" id="PNHE01000025">
    <property type="protein sequence ID" value="PMC58112.1"/>
    <property type="molecule type" value="Genomic_DNA"/>
</dbReference>
<gene>
    <name evidence="2" type="ORF">CJ205_06135</name>
</gene>
<feature type="transmembrane region" description="Helical" evidence="1">
    <location>
        <begin position="52"/>
        <end position="71"/>
    </location>
</feature>
<keyword evidence="1" id="KW-0472">Membrane</keyword>
<dbReference type="RefSeq" id="WP_092086023.1">
    <property type="nucleotide sequence ID" value="NZ_FNEL01000041.1"/>
</dbReference>
<keyword evidence="1" id="KW-1133">Transmembrane helix</keyword>
<feature type="transmembrane region" description="Helical" evidence="1">
    <location>
        <begin position="160"/>
        <end position="179"/>
    </location>
</feature>
<dbReference type="AlphaFoldDB" id="A0A1G8N2I3"/>
<organism evidence="2 3">
    <name type="scientific">Dolosicoccus paucivorans</name>
    <dbReference type="NCBI Taxonomy" id="84521"/>
    <lineage>
        <taxon>Bacteria</taxon>
        <taxon>Bacillati</taxon>
        <taxon>Bacillota</taxon>
        <taxon>Bacilli</taxon>
        <taxon>Lactobacillales</taxon>
        <taxon>Aerococcaceae</taxon>
        <taxon>Dolosicoccus</taxon>
    </lineage>
</organism>
<name>A0A1G8N2I3_9LACT</name>